<dbReference type="GO" id="GO:0005829">
    <property type="term" value="C:cytosol"/>
    <property type="evidence" value="ECO:0007669"/>
    <property type="project" value="UniProtKB-ARBA"/>
</dbReference>
<dbReference type="InterPro" id="IPR000748">
    <property type="entry name" value="PsdUridine_synth_RsuA/RluB/E/F"/>
</dbReference>
<dbReference type="Gene3D" id="3.30.70.1560">
    <property type="entry name" value="Alpha-L RNA-binding motif"/>
    <property type="match status" value="1"/>
</dbReference>
<keyword evidence="2 4" id="KW-0694">RNA-binding</keyword>
<reference evidence="7 8" key="1">
    <citation type="journal article" date="2018" name="Nat. Biotechnol.">
        <title>A standardized bacterial taxonomy based on genome phylogeny substantially revises the tree of life.</title>
        <authorList>
            <person name="Parks D.H."/>
            <person name="Chuvochina M."/>
            <person name="Waite D.W."/>
            <person name="Rinke C."/>
            <person name="Skarshewski A."/>
            <person name="Chaumeil P.A."/>
            <person name="Hugenholtz P."/>
        </authorList>
    </citation>
    <scope>NUCLEOTIDE SEQUENCE [LARGE SCALE GENOMIC DNA]</scope>
    <source>
        <strain evidence="7">UBA11306</strain>
    </source>
</reference>
<accession>A0A3D4S3Y4</accession>
<dbReference type="SUPFAM" id="SSF55174">
    <property type="entry name" value="Alpha-L RNA-binding motif"/>
    <property type="match status" value="1"/>
</dbReference>
<dbReference type="CDD" id="cd00165">
    <property type="entry name" value="S4"/>
    <property type="match status" value="1"/>
</dbReference>
<evidence type="ECO:0000256" key="3">
    <source>
        <dbReference type="ARBA" id="ARBA00023235"/>
    </source>
</evidence>
<dbReference type="PANTHER" id="PTHR47683">
    <property type="entry name" value="PSEUDOURIDINE SYNTHASE FAMILY PROTEIN-RELATED"/>
    <property type="match status" value="1"/>
</dbReference>
<dbReference type="PROSITE" id="PS50889">
    <property type="entry name" value="S4"/>
    <property type="match status" value="1"/>
</dbReference>
<evidence type="ECO:0000313" key="8">
    <source>
        <dbReference type="Proteomes" id="UP000262195"/>
    </source>
</evidence>
<dbReference type="FunFam" id="3.30.70.1560:FF:000001">
    <property type="entry name" value="Pseudouridine synthase"/>
    <property type="match status" value="1"/>
</dbReference>
<dbReference type="SMART" id="SM00363">
    <property type="entry name" value="S4"/>
    <property type="match status" value="1"/>
</dbReference>
<dbReference type="InterPro" id="IPR020094">
    <property type="entry name" value="TruA/RsuA/RluB/E/F_N"/>
</dbReference>
<gene>
    <name evidence="7" type="ORF">DIW15_00700</name>
</gene>
<evidence type="ECO:0000256" key="1">
    <source>
        <dbReference type="ARBA" id="ARBA00008348"/>
    </source>
</evidence>
<dbReference type="CDD" id="cd02870">
    <property type="entry name" value="PseudoU_synth_RsuA_like"/>
    <property type="match status" value="1"/>
</dbReference>
<dbReference type="GO" id="GO:0000455">
    <property type="term" value="P:enzyme-directed rRNA pseudouridine synthesis"/>
    <property type="evidence" value="ECO:0007669"/>
    <property type="project" value="UniProtKB-ARBA"/>
</dbReference>
<evidence type="ECO:0000256" key="4">
    <source>
        <dbReference type="PROSITE-ProRule" id="PRU00182"/>
    </source>
</evidence>
<evidence type="ECO:0000256" key="5">
    <source>
        <dbReference type="RuleBase" id="RU003887"/>
    </source>
</evidence>
<dbReference type="RefSeq" id="WP_022795590.1">
    <property type="nucleotide sequence ID" value="NZ_JBQDSL010000001.1"/>
</dbReference>
<dbReference type="EC" id="5.4.99.-" evidence="5"/>
<evidence type="ECO:0000256" key="2">
    <source>
        <dbReference type="ARBA" id="ARBA00022884"/>
    </source>
</evidence>
<dbReference type="PANTHER" id="PTHR47683:SF2">
    <property type="entry name" value="RNA-BINDING S4 DOMAIN-CONTAINING PROTEIN"/>
    <property type="match status" value="1"/>
</dbReference>
<dbReference type="Pfam" id="PF01479">
    <property type="entry name" value="S4"/>
    <property type="match status" value="1"/>
</dbReference>
<organism evidence="7 8">
    <name type="scientific">Bavariicoccus seileri</name>
    <dbReference type="NCBI Taxonomy" id="549685"/>
    <lineage>
        <taxon>Bacteria</taxon>
        <taxon>Bacillati</taxon>
        <taxon>Bacillota</taxon>
        <taxon>Bacilli</taxon>
        <taxon>Lactobacillales</taxon>
        <taxon>Enterococcaceae</taxon>
        <taxon>Bavariicoccus</taxon>
    </lineage>
</organism>
<dbReference type="InterPro" id="IPR018496">
    <property type="entry name" value="PsdUridine_synth_RsuA/RluB_CS"/>
</dbReference>
<dbReference type="Pfam" id="PF00849">
    <property type="entry name" value="PseudoU_synth_2"/>
    <property type="match status" value="1"/>
</dbReference>
<name>A0A3D4S3Y4_9ENTE</name>
<dbReference type="GO" id="GO:0120159">
    <property type="term" value="F:rRNA pseudouridine synthase activity"/>
    <property type="evidence" value="ECO:0007669"/>
    <property type="project" value="UniProtKB-ARBA"/>
</dbReference>
<protein>
    <recommendedName>
        <fullName evidence="5">Pseudouridine synthase</fullName>
        <ecNumber evidence="5">5.4.99.-</ecNumber>
    </recommendedName>
</protein>
<comment type="similarity">
    <text evidence="1 5">Belongs to the pseudouridine synthase RsuA family.</text>
</comment>
<dbReference type="STRING" id="1121105.GCA_000421665_00292"/>
<dbReference type="FunFam" id="3.10.290.10:FF:000003">
    <property type="entry name" value="Pseudouridine synthase"/>
    <property type="match status" value="1"/>
</dbReference>
<dbReference type="AlphaFoldDB" id="A0A3D4S3Y4"/>
<dbReference type="Gene3D" id="3.30.70.580">
    <property type="entry name" value="Pseudouridine synthase I, catalytic domain, N-terminal subdomain"/>
    <property type="match status" value="1"/>
</dbReference>
<dbReference type="Proteomes" id="UP000262195">
    <property type="component" value="Unassembled WGS sequence"/>
</dbReference>
<proteinExistence type="inferred from homology"/>
<feature type="domain" description="RNA-binding S4" evidence="6">
    <location>
        <begin position="2"/>
        <end position="65"/>
    </location>
</feature>
<dbReference type="SUPFAM" id="SSF55120">
    <property type="entry name" value="Pseudouridine synthase"/>
    <property type="match status" value="1"/>
</dbReference>
<keyword evidence="3 5" id="KW-0413">Isomerase</keyword>
<sequence length="241" mass="27265">MERLQKIMARAGVASRRKSEEMIVAGRVTVNNELITELGFQVKKGDEVKVDGVPITKESPVYYLFYKPKNVLSAVRDDRDRPVVTDFFQFETRRIYPVGRLDFDTTGVLLLTNDGDLTQELTHPKHEIDKTYIATLSALPSEEGLKQLERGVVIDGKKTRPATVEVISINKVKQKAVVSLTIHEGWNHQVKKMFEAIGCPVNALKREKLAFLTLKGLTHPGDYRQLSAYEVQQLKQLSSKK</sequence>
<evidence type="ECO:0000259" key="6">
    <source>
        <dbReference type="SMART" id="SM00363"/>
    </source>
</evidence>
<dbReference type="NCBIfam" id="TIGR00093">
    <property type="entry name" value="pseudouridine synthase"/>
    <property type="match status" value="1"/>
</dbReference>
<dbReference type="EMBL" id="DQHO01000003">
    <property type="protein sequence ID" value="HCS93212.1"/>
    <property type="molecule type" value="Genomic_DNA"/>
</dbReference>
<dbReference type="GO" id="GO:0003723">
    <property type="term" value="F:RNA binding"/>
    <property type="evidence" value="ECO:0007669"/>
    <property type="project" value="UniProtKB-KW"/>
</dbReference>
<comment type="caution">
    <text evidence="7">The sequence shown here is derived from an EMBL/GenBank/DDBJ whole genome shotgun (WGS) entry which is preliminary data.</text>
</comment>
<dbReference type="InterPro" id="IPR050343">
    <property type="entry name" value="RsuA_PseudoU_synthase"/>
</dbReference>
<evidence type="ECO:0000313" key="7">
    <source>
        <dbReference type="EMBL" id="HCS93212.1"/>
    </source>
</evidence>
<dbReference type="PROSITE" id="PS01149">
    <property type="entry name" value="PSI_RSU"/>
    <property type="match status" value="1"/>
</dbReference>
<dbReference type="InterPro" id="IPR002942">
    <property type="entry name" value="S4_RNA-bd"/>
</dbReference>
<dbReference type="InterPro" id="IPR042092">
    <property type="entry name" value="PsdUridine_s_RsuA/RluB/E/F_cat"/>
</dbReference>
<dbReference type="Gene3D" id="3.10.290.10">
    <property type="entry name" value="RNA-binding S4 domain"/>
    <property type="match status" value="1"/>
</dbReference>
<dbReference type="InterPro" id="IPR006145">
    <property type="entry name" value="PsdUridine_synth_RsuA/RluA"/>
</dbReference>
<dbReference type="InterPro" id="IPR036986">
    <property type="entry name" value="S4_RNA-bd_sf"/>
</dbReference>
<dbReference type="InterPro" id="IPR020103">
    <property type="entry name" value="PsdUridine_synth_cat_dom_sf"/>
</dbReference>